<dbReference type="EMBL" id="CP025704">
    <property type="protein sequence ID" value="AUN98352.1"/>
    <property type="molecule type" value="Genomic_DNA"/>
</dbReference>
<evidence type="ECO:0000313" key="1">
    <source>
        <dbReference type="EMBL" id="AUN98352.1"/>
    </source>
</evidence>
<dbReference type="AlphaFoldDB" id="A0A2K9NS83"/>
<dbReference type="InterPro" id="IPR045031">
    <property type="entry name" value="DHP_synth-like"/>
</dbReference>
<protein>
    <submittedName>
        <fullName evidence="1">Uncharacterized protein</fullName>
    </submittedName>
</protein>
<dbReference type="RefSeq" id="WP_102243643.1">
    <property type="nucleotide sequence ID" value="NZ_CP025704.1"/>
</dbReference>
<sequence>MNFDQYKSLGVINRTPDSFSDKGRSLNQKHFEEQLTSFLADKSVICDFGFESTAPMNSFVPLDEEVARFRDFLDASRDYNFQGRMVSFDTYKPQSFLMMSEMFGALHDDARFIFNDVSGVLDDKLKSALLSFKGKKFAYIYTFSHIPSRQQVQEHMKFLDESTDIVTATADAFDKAYNWFKEFGMEDQLLFDAGFGFSKTYEQNWALINRYSELEGELLARGLRNPHVIGLSKKSFLKKALNTTDPVVLEELHKKLIQKIQSETKLKLLFRVHDPKIL</sequence>
<reference evidence="1 2" key="1">
    <citation type="submission" date="2018-01" db="EMBL/GenBank/DDBJ databases">
        <title>Complete genome sequence of Bacteriovorax stolpii DSM12778.</title>
        <authorList>
            <person name="Tang B."/>
            <person name="Chang J."/>
        </authorList>
    </citation>
    <scope>NUCLEOTIDE SEQUENCE [LARGE SCALE GENOMIC DNA]</scope>
    <source>
        <strain evidence="1 2">DSM 12778</strain>
    </source>
</reference>
<dbReference type="PANTHER" id="PTHR20941:SF1">
    <property type="entry name" value="FOLIC ACID SYNTHESIS PROTEIN FOL1"/>
    <property type="match status" value="1"/>
</dbReference>
<dbReference type="InterPro" id="IPR000489">
    <property type="entry name" value="Pterin-binding_dom"/>
</dbReference>
<evidence type="ECO:0000313" key="2">
    <source>
        <dbReference type="Proteomes" id="UP000235584"/>
    </source>
</evidence>
<accession>A0A2K9NS83</accession>
<dbReference type="InterPro" id="IPR011005">
    <property type="entry name" value="Dihydropteroate_synth-like_sf"/>
</dbReference>
<gene>
    <name evidence="1" type="ORF">C0V70_09585</name>
</gene>
<keyword evidence="2" id="KW-1185">Reference proteome</keyword>
<dbReference type="GO" id="GO:0005829">
    <property type="term" value="C:cytosol"/>
    <property type="evidence" value="ECO:0007669"/>
    <property type="project" value="TreeGrafter"/>
</dbReference>
<dbReference type="SUPFAM" id="SSF51717">
    <property type="entry name" value="Dihydropteroate synthetase-like"/>
    <property type="match status" value="1"/>
</dbReference>
<dbReference type="Proteomes" id="UP000235584">
    <property type="component" value="Chromosome"/>
</dbReference>
<dbReference type="GO" id="GO:0046654">
    <property type="term" value="P:tetrahydrofolate biosynthetic process"/>
    <property type="evidence" value="ECO:0007669"/>
    <property type="project" value="TreeGrafter"/>
</dbReference>
<dbReference type="GO" id="GO:0004156">
    <property type="term" value="F:dihydropteroate synthase activity"/>
    <property type="evidence" value="ECO:0007669"/>
    <property type="project" value="TreeGrafter"/>
</dbReference>
<dbReference type="KEGG" id="bsto:C0V70_09585"/>
<dbReference type="Pfam" id="PF00809">
    <property type="entry name" value="Pterin_bind"/>
    <property type="match status" value="1"/>
</dbReference>
<name>A0A2K9NS83_BACTC</name>
<organism evidence="1 2">
    <name type="scientific">Bacteriovorax stolpii</name>
    <name type="common">Bdellovibrio stolpii</name>
    <dbReference type="NCBI Taxonomy" id="960"/>
    <lineage>
        <taxon>Bacteria</taxon>
        <taxon>Pseudomonadati</taxon>
        <taxon>Bdellovibrionota</taxon>
        <taxon>Bacteriovoracia</taxon>
        <taxon>Bacteriovoracales</taxon>
        <taxon>Bacteriovoracaceae</taxon>
        <taxon>Bacteriovorax</taxon>
    </lineage>
</organism>
<dbReference type="PROSITE" id="PS50972">
    <property type="entry name" value="PTERIN_BINDING"/>
    <property type="match status" value="1"/>
</dbReference>
<dbReference type="PANTHER" id="PTHR20941">
    <property type="entry name" value="FOLATE SYNTHESIS PROTEINS"/>
    <property type="match status" value="1"/>
</dbReference>
<dbReference type="Gene3D" id="3.20.20.20">
    <property type="entry name" value="Dihydropteroate synthase-like"/>
    <property type="match status" value="1"/>
</dbReference>
<proteinExistence type="predicted"/>